<comment type="similarity">
    <text evidence="1">Belongs to the DadA oxidoreductase family.</text>
</comment>
<name>A0A178Y8T3_SINSA</name>
<dbReference type="OrthoDB" id="9805337at2"/>
<evidence type="ECO:0000259" key="3">
    <source>
        <dbReference type="Pfam" id="PF01266"/>
    </source>
</evidence>
<dbReference type="SUPFAM" id="SSF54373">
    <property type="entry name" value="FAD-linked reductases, C-terminal domain"/>
    <property type="match status" value="1"/>
</dbReference>
<dbReference type="InterPro" id="IPR006076">
    <property type="entry name" value="FAD-dep_OxRdtase"/>
</dbReference>
<dbReference type="InterPro" id="IPR036188">
    <property type="entry name" value="FAD/NAD-bd_sf"/>
</dbReference>
<evidence type="ECO:0000313" key="4">
    <source>
        <dbReference type="EMBL" id="OAP43095.1"/>
    </source>
</evidence>
<dbReference type="Gene3D" id="3.50.50.60">
    <property type="entry name" value="FAD/NAD(P)-binding domain"/>
    <property type="match status" value="2"/>
</dbReference>
<evidence type="ECO:0000256" key="2">
    <source>
        <dbReference type="ARBA" id="ARBA00023002"/>
    </source>
</evidence>
<gene>
    <name evidence="4" type="ORF">ATB98_15765</name>
</gene>
<dbReference type="EMBL" id="LNQB01000081">
    <property type="protein sequence ID" value="OAP43095.1"/>
    <property type="molecule type" value="Genomic_DNA"/>
</dbReference>
<dbReference type="Gene3D" id="3.30.9.10">
    <property type="entry name" value="D-Amino Acid Oxidase, subunit A, domain 2"/>
    <property type="match status" value="1"/>
</dbReference>
<comment type="caution">
    <text evidence="4">The sequence shown here is derived from an EMBL/GenBank/DDBJ whole genome shotgun (WGS) entry which is preliminary data.</text>
</comment>
<keyword evidence="5" id="KW-1185">Reference proteome</keyword>
<dbReference type="GO" id="GO:0005886">
    <property type="term" value="C:plasma membrane"/>
    <property type="evidence" value="ECO:0007669"/>
    <property type="project" value="TreeGrafter"/>
</dbReference>
<dbReference type="GO" id="GO:0055130">
    <property type="term" value="P:D-alanine catabolic process"/>
    <property type="evidence" value="ECO:0007669"/>
    <property type="project" value="TreeGrafter"/>
</dbReference>
<dbReference type="AlphaFoldDB" id="A0A178Y8T3"/>
<reference evidence="4 5" key="1">
    <citation type="submission" date="2015-11" db="EMBL/GenBank/DDBJ databases">
        <title>Ensifer anhuiense sp. nov., an effective nitrogen fixation bacterium with Glycine soja.</title>
        <authorList>
            <person name="Yan H."/>
            <person name="Chen W."/>
        </authorList>
    </citation>
    <scope>NUCLEOTIDE SEQUENCE [LARGE SCALE GENOMIC DNA]</scope>
    <source>
        <strain evidence="4 5">LMG 7837</strain>
    </source>
</reference>
<dbReference type="SUPFAM" id="SSF51905">
    <property type="entry name" value="FAD/NAD(P)-binding domain"/>
    <property type="match status" value="1"/>
</dbReference>
<dbReference type="Pfam" id="PF01266">
    <property type="entry name" value="DAO"/>
    <property type="match status" value="1"/>
</dbReference>
<evidence type="ECO:0000256" key="1">
    <source>
        <dbReference type="ARBA" id="ARBA00009410"/>
    </source>
</evidence>
<evidence type="ECO:0000313" key="5">
    <source>
        <dbReference type="Proteomes" id="UP000078507"/>
    </source>
</evidence>
<dbReference type="NCBIfam" id="NF001933">
    <property type="entry name" value="PRK00711.1"/>
    <property type="match status" value="1"/>
</dbReference>
<dbReference type="PANTHER" id="PTHR13847">
    <property type="entry name" value="SARCOSINE DEHYDROGENASE-RELATED"/>
    <property type="match status" value="1"/>
</dbReference>
<sequence length="400" mass="43366">MSDVFVLGAGVVGMTTAYVLASRGHKVTVIDAGSAPAERGASFGNGAQLSYAFSDPLASPSLVANLPKYLFGRDPAFRLTPTMSPKFWGWSLRFLANSSRSSFERNTIEVLKLAMESRRAFSNLSGRFNFDHRSAGKLNLYSNHMALRNAEALSQLKNRYGADQKILTPNEAIEREPALAGYGHAFVGALWSPIDEAGDSWLFCQNLHRLLQSDYGVKFRFDTEIKSLKTRDGKINAIVTSAGELECGRAVIALGVWSAAIARSVGIKLPIWPMQGYSLTVPATSMAPSSSITDTTRKVVFCKIGDRLRIAGLADIGNSRTNFREARFQTLLETARGIFPDAGDYNADLNAWTGLRPMTPNNQPIVGACKVAGLFLNCGHGSLGWTLCMATAQRLAAVID</sequence>
<feature type="domain" description="FAD dependent oxidoreductase" evidence="3">
    <location>
        <begin position="3"/>
        <end position="397"/>
    </location>
</feature>
<dbReference type="RefSeq" id="WP_084435592.1">
    <property type="nucleotide sequence ID" value="NZ_LNQB01000081.1"/>
</dbReference>
<dbReference type="STRING" id="36856.ATB98_15765"/>
<accession>A0A178Y8T3</accession>
<dbReference type="Proteomes" id="UP000078507">
    <property type="component" value="Unassembled WGS sequence"/>
</dbReference>
<keyword evidence="2" id="KW-0560">Oxidoreductase</keyword>
<proteinExistence type="inferred from homology"/>
<dbReference type="GO" id="GO:0005737">
    <property type="term" value="C:cytoplasm"/>
    <property type="evidence" value="ECO:0007669"/>
    <property type="project" value="TreeGrafter"/>
</dbReference>
<protein>
    <submittedName>
        <fullName evidence="4">Amino acid dehydrogenase</fullName>
    </submittedName>
</protein>
<dbReference type="GO" id="GO:0008718">
    <property type="term" value="F:D-amino-acid dehydrogenase activity"/>
    <property type="evidence" value="ECO:0007669"/>
    <property type="project" value="TreeGrafter"/>
</dbReference>
<dbReference type="PANTHER" id="PTHR13847:SF280">
    <property type="entry name" value="D-AMINO ACID DEHYDROGENASE"/>
    <property type="match status" value="1"/>
</dbReference>
<organism evidence="4 5">
    <name type="scientific">Sinorhizobium saheli</name>
    <dbReference type="NCBI Taxonomy" id="36856"/>
    <lineage>
        <taxon>Bacteria</taxon>
        <taxon>Pseudomonadati</taxon>
        <taxon>Pseudomonadota</taxon>
        <taxon>Alphaproteobacteria</taxon>
        <taxon>Hyphomicrobiales</taxon>
        <taxon>Rhizobiaceae</taxon>
        <taxon>Sinorhizobium/Ensifer group</taxon>
        <taxon>Sinorhizobium</taxon>
    </lineage>
</organism>